<feature type="chain" id="PRO_5046400258" description="glycerophosphodiester phosphodiesterase" evidence="7">
    <location>
        <begin position="23"/>
        <end position="370"/>
    </location>
</feature>
<evidence type="ECO:0000256" key="4">
    <source>
        <dbReference type="ARBA" id="ARBA00022798"/>
    </source>
</evidence>
<dbReference type="EMBL" id="JBHTBR010000009">
    <property type="protein sequence ID" value="MFC7293061.1"/>
    <property type="molecule type" value="Genomic_DNA"/>
</dbReference>
<comment type="catalytic activity">
    <reaction evidence="6">
        <text>a sn-glycero-3-phosphodiester + H2O = an alcohol + sn-glycerol 3-phosphate + H(+)</text>
        <dbReference type="Rhea" id="RHEA:12969"/>
        <dbReference type="ChEBI" id="CHEBI:15377"/>
        <dbReference type="ChEBI" id="CHEBI:15378"/>
        <dbReference type="ChEBI" id="CHEBI:30879"/>
        <dbReference type="ChEBI" id="CHEBI:57597"/>
        <dbReference type="ChEBI" id="CHEBI:83408"/>
        <dbReference type="EC" id="3.1.4.46"/>
    </reaction>
</comment>
<dbReference type="PANTHER" id="PTHR43620:SF7">
    <property type="entry name" value="GLYCEROPHOSPHODIESTER PHOSPHODIESTERASE GDPD5-RELATED"/>
    <property type="match status" value="1"/>
</dbReference>
<keyword evidence="3 7" id="KW-0732">Signal</keyword>
<dbReference type="Gene3D" id="3.20.20.190">
    <property type="entry name" value="Phosphatidylinositol (PI) phosphodiesterase"/>
    <property type="match status" value="1"/>
</dbReference>
<protein>
    <recommendedName>
        <fullName evidence="2">glycerophosphodiester phosphodiesterase</fullName>
        <ecNumber evidence="2">3.1.4.46</ecNumber>
    </recommendedName>
</protein>
<keyword evidence="10" id="KW-1185">Reference proteome</keyword>
<organism evidence="9 10">
    <name type="scientific">Hirschia litorea</name>
    <dbReference type="NCBI Taxonomy" id="1199156"/>
    <lineage>
        <taxon>Bacteria</taxon>
        <taxon>Pseudomonadati</taxon>
        <taxon>Pseudomonadota</taxon>
        <taxon>Alphaproteobacteria</taxon>
        <taxon>Hyphomonadales</taxon>
        <taxon>Hyphomonadaceae</taxon>
        <taxon>Hirschia</taxon>
    </lineage>
</organism>
<evidence type="ECO:0000313" key="9">
    <source>
        <dbReference type="EMBL" id="MFC7293061.1"/>
    </source>
</evidence>
<evidence type="ECO:0000313" key="10">
    <source>
        <dbReference type="Proteomes" id="UP001596492"/>
    </source>
</evidence>
<dbReference type="PROSITE" id="PS51257">
    <property type="entry name" value="PROKAR_LIPOPROTEIN"/>
    <property type="match status" value="1"/>
</dbReference>
<gene>
    <name evidence="9" type="ORF">ACFQS8_15675</name>
</gene>
<evidence type="ECO:0000256" key="3">
    <source>
        <dbReference type="ARBA" id="ARBA00022729"/>
    </source>
</evidence>
<keyword evidence="5" id="KW-0378">Hydrolase</keyword>
<evidence type="ECO:0000256" key="1">
    <source>
        <dbReference type="ARBA" id="ARBA00007277"/>
    </source>
</evidence>
<feature type="domain" description="GP-PDE" evidence="8">
    <location>
        <begin position="35"/>
        <end position="366"/>
    </location>
</feature>
<proteinExistence type="inferred from homology"/>
<comment type="similarity">
    <text evidence="1">Belongs to the glycerophosphoryl diester phosphodiesterase family.</text>
</comment>
<comment type="caution">
    <text evidence="9">The sequence shown here is derived from an EMBL/GenBank/DDBJ whole genome shotgun (WGS) entry which is preliminary data.</text>
</comment>
<feature type="signal peptide" evidence="7">
    <location>
        <begin position="1"/>
        <end position="22"/>
    </location>
</feature>
<evidence type="ECO:0000259" key="8">
    <source>
        <dbReference type="PROSITE" id="PS51704"/>
    </source>
</evidence>
<evidence type="ECO:0000256" key="6">
    <source>
        <dbReference type="ARBA" id="ARBA00047512"/>
    </source>
</evidence>
<keyword evidence="4" id="KW-0319">Glycerol metabolism</keyword>
<dbReference type="SUPFAM" id="SSF51695">
    <property type="entry name" value="PLC-like phosphodiesterases"/>
    <property type="match status" value="1"/>
</dbReference>
<evidence type="ECO:0000256" key="2">
    <source>
        <dbReference type="ARBA" id="ARBA00012247"/>
    </source>
</evidence>
<evidence type="ECO:0000256" key="5">
    <source>
        <dbReference type="ARBA" id="ARBA00022801"/>
    </source>
</evidence>
<evidence type="ECO:0000256" key="7">
    <source>
        <dbReference type="SAM" id="SignalP"/>
    </source>
</evidence>
<dbReference type="PROSITE" id="PS51704">
    <property type="entry name" value="GP_PDE"/>
    <property type="match status" value="1"/>
</dbReference>
<dbReference type="PANTHER" id="PTHR43620">
    <property type="entry name" value="GLYCEROPHOSPHORYL DIESTER PHOSPHODIESTERASE"/>
    <property type="match status" value="1"/>
</dbReference>
<dbReference type="InterPro" id="IPR017946">
    <property type="entry name" value="PLC-like_Pdiesterase_TIM-brl"/>
</dbReference>
<dbReference type="Proteomes" id="UP001596492">
    <property type="component" value="Unassembled WGS sequence"/>
</dbReference>
<sequence>MKIQIGLVFAFLSLTACQPSSAQKATSPQLSDTKPIVIAHRGASGYRPEHTLEAYKLAIEQGADFIEPDLVMTKDGHFIARHENEIGSTTNVADHPEFADRKTTKSVEGPSHEGWFSEDFTLAELKTLRAKERLPEFRPQNTAFDNKFDVPTLEDIISFTREQSKIHNRPIGLYIELKHPAYFSSIDLAMEDAFLKVLEDFDLNTTQADIPIFIQCFWPQSLMQMRDKTPLPLVFLISSQSPPESVLKANGISQWSEIYSLEGLKRMRKFADGVGPSLDLVLPKMVDGEHTPSTLIEDAHQAGLKVHAWTLRAENMALPEAYRTGNTDQADYAIQRGDIEKLARDLFDAGIDGLFTDNPDLVVKVKNELN</sequence>
<dbReference type="RefSeq" id="WP_382169140.1">
    <property type="nucleotide sequence ID" value="NZ_JBHTBR010000009.1"/>
</dbReference>
<reference evidence="10" key="1">
    <citation type="journal article" date="2019" name="Int. J. Syst. Evol. Microbiol.">
        <title>The Global Catalogue of Microorganisms (GCM) 10K type strain sequencing project: providing services to taxonomists for standard genome sequencing and annotation.</title>
        <authorList>
            <consortium name="The Broad Institute Genomics Platform"/>
            <consortium name="The Broad Institute Genome Sequencing Center for Infectious Disease"/>
            <person name="Wu L."/>
            <person name="Ma J."/>
        </authorList>
    </citation>
    <scope>NUCLEOTIDE SEQUENCE [LARGE SCALE GENOMIC DNA]</scope>
    <source>
        <strain evidence="10">CCUG 51308</strain>
    </source>
</reference>
<dbReference type="InterPro" id="IPR030395">
    <property type="entry name" value="GP_PDE_dom"/>
</dbReference>
<dbReference type="Pfam" id="PF03009">
    <property type="entry name" value="GDPD"/>
    <property type="match status" value="1"/>
</dbReference>
<name>A0ABW2IPG1_9PROT</name>
<accession>A0ABW2IPG1</accession>
<dbReference type="EC" id="3.1.4.46" evidence="2"/>